<dbReference type="EnsemblMetazoa" id="SCAU015685-RA">
    <property type="protein sequence ID" value="SCAU015685-PA"/>
    <property type="gene ID" value="SCAU015685"/>
</dbReference>
<comment type="similarity">
    <text evidence="1">Belongs to the mTERF family.</text>
</comment>
<dbReference type="STRING" id="35570.A0A1I8QBK8"/>
<name>A0A1I8QBK8_STOCA</name>
<accession>A0A1I8QBK8</accession>
<dbReference type="Gene3D" id="1.25.70.10">
    <property type="entry name" value="Transcription termination factor 3, mitochondrial"/>
    <property type="match status" value="1"/>
</dbReference>
<evidence type="ECO:0000313" key="3">
    <source>
        <dbReference type="EnsemblMetazoa" id="SCAU015685-PA"/>
    </source>
</evidence>
<evidence type="ECO:0000313" key="4">
    <source>
        <dbReference type="Proteomes" id="UP000095300"/>
    </source>
</evidence>
<dbReference type="PANTHER" id="PTHR15437">
    <property type="entry name" value="TRANSCRIPTION TERMINATION FACTOR, MITOCHONDRIAL"/>
    <property type="match status" value="1"/>
</dbReference>
<dbReference type="AlphaFoldDB" id="A0A1I8QBK8"/>
<dbReference type="InterPro" id="IPR038538">
    <property type="entry name" value="MTERF_sf"/>
</dbReference>
<keyword evidence="2" id="KW-0809">Transit peptide</keyword>
<proteinExistence type="inferred from homology"/>
<evidence type="ECO:0000256" key="1">
    <source>
        <dbReference type="ARBA" id="ARBA00007692"/>
    </source>
</evidence>
<dbReference type="SMART" id="SM00733">
    <property type="entry name" value="Mterf"/>
    <property type="match status" value="3"/>
</dbReference>
<sequence length="431" mass="50569">MWRNFINAFERTLVFVPKRSWPASAGWKAHRQLTHQSNPFRFFNASCIVQNEVERIAPVAGTAEADGEYIVPYKTEFEKSHSLQVLTDALHARFRLSEEDLVAILNDALVIKNMRKKSLILSMDHLISEGVEKHNFIEYPWIMTLYKGSLIEKIEILKSLRGFQNINDYIPFLRIKYPRLRKLVGCLNKEADFIEYGNRVHFISNKLQVPISTVTKYMAKRLFVLEMPLDMFRSNLETMLKYNVESKNILKDLWAFRYAPRSVEARLKRAMSAKKDKIMPWMVRCPEYILQKSLQITLDDQKILGDRTIAEYIGERLGFPPEEAQAIMNRHPQVNNVRVTKIKEVLDYLLDEAKFSRYEVAQVPRILCHSLETTKQRMQELKEHGCRPSTLVIICRSKREYNKFLNSWIENYNPNKNVNAAVDYAQAKEER</sequence>
<dbReference type="OrthoDB" id="75923at2759"/>
<protein>
    <recommendedName>
        <fullName evidence="5">Mitochondrial transcription termination factor</fullName>
    </recommendedName>
</protein>
<evidence type="ECO:0008006" key="5">
    <source>
        <dbReference type="Google" id="ProtNLM"/>
    </source>
</evidence>
<dbReference type="Proteomes" id="UP000095300">
    <property type="component" value="Unassembled WGS sequence"/>
</dbReference>
<dbReference type="FunFam" id="1.25.70.10:FF:000024">
    <property type="entry name" value="Transcription termination factor, mitochondrial"/>
    <property type="match status" value="1"/>
</dbReference>
<dbReference type="GO" id="GO:0005759">
    <property type="term" value="C:mitochondrial matrix"/>
    <property type="evidence" value="ECO:0007669"/>
    <property type="project" value="TreeGrafter"/>
</dbReference>
<reference evidence="3" key="1">
    <citation type="submission" date="2020-05" db="UniProtKB">
        <authorList>
            <consortium name="EnsemblMetazoa"/>
        </authorList>
    </citation>
    <scope>IDENTIFICATION</scope>
    <source>
        <strain evidence="3">USDA</strain>
    </source>
</reference>
<dbReference type="KEGG" id="scac:106092401"/>
<evidence type="ECO:0000256" key="2">
    <source>
        <dbReference type="ARBA" id="ARBA00022946"/>
    </source>
</evidence>
<gene>
    <name evidence="3" type="primary">106092401</name>
</gene>
<keyword evidence="4" id="KW-1185">Reference proteome</keyword>
<dbReference type="Pfam" id="PF02536">
    <property type="entry name" value="mTERF"/>
    <property type="match status" value="1"/>
</dbReference>
<organism evidence="3 4">
    <name type="scientific">Stomoxys calcitrans</name>
    <name type="common">Stable fly</name>
    <name type="synonym">Conops calcitrans</name>
    <dbReference type="NCBI Taxonomy" id="35570"/>
    <lineage>
        <taxon>Eukaryota</taxon>
        <taxon>Metazoa</taxon>
        <taxon>Ecdysozoa</taxon>
        <taxon>Arthropoda</taxon>
        <taxon>Hexapoda</taxon>
        <taxon>Insecta</taxon>
        <taxon>Pterygota</taxon>
        <taxon>Neoptera</taxon>
        <taxon>Endopterygota</taxon>
        <taxon>Diptera</taxon>
        <taxon>Brachycera</taxon>
        <taxon>Muscomorpha</taxon>
        <taxon>Muscoidea</taxon>
        <taxon>Muscidae</taxon>
        <taxon>Stomoxys</taxon>
    </lineage>
</organism>
<dbReference type="InterPro" id="IPR003690">
    <property type="entry name" value="MTERF"/>
</dbReference>
<dbReference type="GO" id="GO:0003676">
    <property type="term" value="F:nucleic acid binding"/>
    <property type="evidence" value="ECO:0007669"/>
    <property type="project" value="InterPro"/>
</dbReference>
<dbReference type="VEuPathDB" id="VectorBase:SCAU015685"/>
<dbReference type="PANTHER" id="PTHR15437:SF6">
    <property type="entry name" value="TRANSCRIPTION TERMINATION FACTOR, MITOCHONDRIAL"/>
    <property type="match status" value="1"/>
</dbReference>
<dbReference type="GO" id="GO:0006393">
    <property type="term" value="P:termination of mitochondrial transcription"/>
    <property type="evidence" value="ECO:0007669"/>
    <property type="project" value="TreeGrafter"/>
</dbReference>